<dbReference type="InterPro" id="IPR001202">
    <property type="entry name" value="WW_dom"/>
</dbReference>
<organism evidence="2 3">
    <name type="scientific">Paramuricea clavata</name>
    <name type="common">Red gorgonian</name>
    <name type="synonym">Violescent sea-whip</name>
    <dbReference type="NCBI Taxonomy" id="317549"/>
    <lineage>
        <taxon>Eukaryota</taxon>
        <taxon>Metazoa</taxon>
        <taxon>Cnidaria</taxon>
        <taxon>Anthozoa</taxon>
        <taxon>Octocorallia</taxon>
        <taxon>Malacalcyonacea</taxon>
        <taxon>Plexauridae</taxon>
        <taxon>Paramuricea</taxon>
    </lineage>
</organism>
<dbReference type="OrthoDB" id="2444812at2759"/>
<keyword evidence="3" id="KW-1185">Reference proteome</keyword>
<evidence type="ECO:0000313" key="2">
    <source>
        <dbReference type="EMBL" id="CAB3997305.1"/>
    </source>
</evidence>
<dbReference type="SMART" id="SM00456">
    <property type="entry name" value="WW"/>
    <property type="match status" value="1"/>
</dbReference>
<feature type="compositionally biased region" description="Polar residues" evidence="1">
    <location>
        <begin position="264"/>
        <end position="282"/>
    </location>
</feature>
<dbReference type="PANTHER" id="PTHR46697">
    <property type="entry name" value="FORMIN-BINDING PROTEIN 4"/>
    <property type="match status" value="1"/>
</dbReference>
<feature type="compositionally biased region" description="Basic and acidic residues" evidence="1">
    <location>
        <begin position="75"/>
        <end position="87"/>
    </location>
</feature>
<evidence type="ECO:0000313" key="3">
    <source>
        <dbReference type="Proteomes" id="UP001152795"/>
    </source>
</evidence>
<dbReference type="Gene3D" id="2.20.70.10">
    <property type="match status" value="1"/>
</dbReference>
<feature type="compositionally biased region" description="Basic and acidic residues" evidence="1">
    <location>
        <begin position="26"/>
        <end position="44"/>
    </location>
</feature>
<dbReference type="AlphaFoldDB" id="A0A6S7H0E0"/>
<proteinExistence type="predicted"/>
<dbReference type="Pfam" id="PF00397">
    <property type="entry name" value="WW"/>
    <property type="match status" value="1"/>
</dbReference>
<name>A0A6S7H0E0_PARCT</name>
<dbReference type="InterPro" id="IPR053076">
    <property type="entry name" value="WW_domain_protein"/>
</dbReference>
<dbReference type="PANTHER" id="PTHR46697:SF1">
    <property type="entry name" value="FORMIN-BINDING PROTEIN 4"/>
    <property type="match status" value="1"/>
</dbReference>
<feature type="compositionally biased region" description="Basic and acidic residues" evidence="1">
    <location>
        <begin position="326"/>
        <end position="337"/>
    </location>
</feature>
<accession>A0A6S7H0E0</accession>
<feature type="region of interest" description="Disordered" evidence="1">
    <location>
        <begin position="1"/>
        <end position="93"/>
    </location>
</feature>
<dbReference type="PROSITE" id="PS50020">
    <property type="entry name" value="WW_DOMAIN_2"/>
    <property type="match status" value="1"/>
</dbReference>
<feature type="region of interest" description="Disordered" evidence="1">
    <location>
        <begin position="200"/>
        <end position="337"/>
    </location>
</feature>
<dbReference type="InterPro" id="IPR036020">
    <property type="entry name" value="WW_dom_sf"/>
</dbReference>
<reference evidence="2" key="1">
    <citation type="submission" date="2020-04" db="EMBL/GenBank/DDBJ databases">
        <authorList>
            <person name="Alioto T."/>
            <person name="Alioto T."/>
            <person name="Gomez Garrido J."/>
        </authorList>
    </citation>
    <scope>NUCLEOTIDE SEQUENCE</scope>
    <source>
        <strain evidence="2">A484AB</strain>
    </source>
</reference>
<feature type="non-terminal residue" evidence="2">
    <location>
        <position position="337"/>
    </location>
</feature>
<dbReference type="Proteomes" id="UP001152795">
    <property type="component" value="Unassembled WGS sequence"/>
</dbReference>
<dbReference type="SUPFAM" id="SSF51045">
    <property type="entry name" value="WW domain"/>
    <property type="match status" value="1"/>
</dbReference>
<gene>
    <name evidence="2" type="ORF">PACLA_8A089165</name>
</gene>
<protein>
    <submittedName>
        <fullName evidence="2">Formin-binding 4 isoform X2</fullName>
    </submittedName>
</protein>
<sequence>MGRRGREKFNAGSAGRRRTVLQIEPVSRKKDNEGSHLVSRKREINPTSISGIGLLGQYAEDSDDEEQKGSSSDEENVKNEEKTKPSDEVQIDSKLSDFFKEIEAIGTEDSKSTECIETTSDTTTVDAPTLDEQADASVVDQNVQGYVLPEPWQEVCDPSTSYVYYWNTLTNEVSWELPQVFGPIQAPTPAIDQVEQNTLQKEVHKESQNMIEDQSSVSDEETSTESKNDDIQAADGECTVTASCVADEESPIQGPAILPPASELGTSEQAAKDSTSSLTDNLGSEYLDEKKQELGQTSLSEGSPKPESLNMSRKRERSAAIDMFESEARQDDSNESE</sequence>
<evidence type="ECO:0000256" key="1">
    <source>
        <dbReference type="SAM" id="MobiDB-lite"/>
    </source>
</evidence>
<comment type="caution">
    <text evidence="2">The sequence shown here is derived from an EMBL/GenBank/DDBJ whole genome shotgun (WGS) entry which is preliminary data.</text>
</comment>
<dbReference type="EMBL" id="CACRXK020003069">
    <property type="protein sequence ID" value="CAB3997305.1"/>
    <property type="molecule type" value="Genomic_DNA"/>
</dbReference>
<dbReference type="CDD" id="cd00201">
    <property type="entry name" value="WW"/>
    <property type="match status" value="1"/>
</dbReference>